<evidence type="ECO:0000313" key="2">
    <source>
        <dbReference type="Proteomes" id="UP000078492"/>
    </source>
</evidence>
<keyword evidence="2" id="KW-1185">Reference proteome</keyword>
<protein>
    <submittedName>
        <fullName evidence="1">Uncharacterized protein</fullName>
    </submittedName>
</protein>
<name>A0A195DUB0_9HYME</name>
<accession>A0A195DUB0</accession>
<dbReference type="AlphaFoldDB" id="A0A195DUB0"/>
<gene>
    <name evidence="1" type="ORF">ALC57_11338</name>
</gene>
<reference evidence="1 2" key="1">
    <citation type="submission" date="2015-09" db="EMBL/GenBank/DDBJ databases">
        <title>Trachymyrmex cornetzi WGS genome.</title>
        <authorList>
            <person name="Nygaard S."/>
            <person name="Hu H."/>
            <person name="Boomsma J."/>
            <person name="Zhang G."/>
        </authorList>
    </citation>
    <scope>NUCLEOTIDE SEQUENCE [LARGE SCALE GENOMIC DNA]</scope>
    <source>
        <strain evidence="1">Tcor2-1</strain>
        <tissue evidence="1">Whole body</tissue>
    </source>
</reference>
<dbReference type="EMBL" id="KQ980341">
    <property type="protein sequence ID" value="KYN16468.1"/>
    <property type="molecule type" value="Genomic_DNA"/>
</dbReference>
<proteinExistence type="predicted"/>
<organism evidence="1 2">
    <name type="scientific">Trachymyrmex cornetzi</name>
    <dbReference type="NCBI Taxonomy" id="471704"/>
    <lineage>
        <taxon>Eukaryota</taxon>
        <taxon>Metazoa</taxon>
        <taxon>Ecdysozoa</taxon>
        <taxon>Arthropoda</taxon>
        <taxon>Hexapoda</taxon>
        <taxon>Insecta</taxon>
        <taxon>Pterygota</taxon>
        <taxon>Neoptera</taxon>
        <taxon>Endopterygota</taxon>
        <taxon>Hymenoptera</taxon>
        <taxon>Apocrita</taxon>
        <taxon>Aculeata</taxon>
        <taxon>Formicoidea</taxon>
        <taxon>Formicidae</taxon>
        <taxon>Myrmicinae</taxon>
        <taxon>Trachymyrmex</taxon>
    </lineage>
</organism>
<sequence>MHPAHVYNDTRMICHEADRRSCFAQHTSFYIDMLYSTKTHNIYVCADVQMLSRSAESFVRQ</sequence>
<evidence type="ECO:0000313" key="1">
    <source>
        <dbReference type="EMBL" id="KYN16468.1"/>
    </source>
</evidence>
<dbReference type="Proteomes" id="UP000078492">
    <property type="component" value="Unassembled WGS sequence"/>
</dbReference>